<dbReference type="AlphaFoldDB" id="A0A6I3M8I2"/>
<proteinExistence type="predicted"/>
<evidence type="ECO:0000313" key="1">
    <source>
        <dbReference type="EMBL" id="MTH69535.1"/>
    </source>
</evidence>
<evidence type="ECO:0000313" key="2">
    <source>
        <dbReference type="Proteomes" id="UP000433071"/>
    </source>
</evidence>
<dbReference type="Proteomes" id="UP000433071">
    <property type="component" value="Unassembled WGS sequence"/>
</dbReference>
<dbReference type="RefSeq" id="WP_155052578.1">
    <property type="nucleotide sequence ID" value="NZ_BAAAIB010000002.1"/>
</dbReference>
<sequence>MVLRLFIIEPLENFDNNVESDLDVMRIRRERYAVKRNIFGAAGRVSAAANLEWCA</sequence>
<keyword evidence="2" id="KW-1185">Reference proteome</keyword>
<organism evidence="1 2">
    <name type="scientific">Agromyces bracchium</name>
    <dbReference type="NCBI Taxonomy" id="88376"/>
    <lineage>
        <taxon>Bacteria</taxon>
        <taxon>Bacillati</taxon>
        <taxon>Actinomycetota</taxon>
        <taxon>Actinomycetes</taxon>
        <taxon>Micrococcales</taxon>
        <taxon>Microbacteriaceae</taxon>
        <taxon>Agromyces</taxon>
    </lineage>
</organism>
<protein>
    <submittedName>
        <fullName evidence="1">Uncharacterized protein</fullName>
    </submittedName>
</protein>
<accession>A0A6I3M8I2</accession>
<name>A0A6I3M8I2_9MICO</name>
<gene>
    <name evidence="1" type="ORF">GJ743_14275</name>
</gene>
<reference evidence="1 2" key="1">
    <citation type="submission" date="2019-11" db="EMBL/GenBank/DDBJ databases">
        <title>Agromyces kandeliae sp. nov., isolated from mangrove soil.</title>
        <authorList>
            <person name="Wang R."/>
        </authorList>
    </citation>
    <scope>NUCLEOTIDE SEQUENCE [LARGE SCALE GENOMIC DNA]</scope>
    <source>
        <strain evidence="1 2">JCM 11433</strain>
    </source>
</reference>
<comment type="caution">
    <text evidence="1">The sequence shown here is derived from an EMBL/GenBank/DDBJ whole genome shotgun (WGS) entry which is preliminary data.</text>
</comment>
<dbReference type="OrthoDB" id="9878816at2"/>
<dbReference type="EMBL" id="WMLB01000033">
    <property type="protein sequence ID" value="MTH69535.1"/>
    <property type="molecule type" value="Genomic_DNA"/>
</dbReference>